<dbReference type="EMBL" id="JAPDRK010000010">
    <property type="protein sequence ID" value="KAJ9608409.1"/>
    <property type="molecule type" value="Genomic_DNA"/>
</dbReference>
<gene>
    <name evidence="8" type="ORF">H2200_007397</name>
</gene>
<dbReference type="Proteomes" id="UP001172673">
    <property type="component" value="Unassembled WGS sequence"/>
</dbReference>
<feature type="transmembrane region" description="Helical" evidence="6">
    <location>
        <begin position="355"/>
        <end position="375"/>
    </location>
</feature>
<evidence type="ECO:0000256" key="6">
    <source>
        <dbReference type="SAM" id="Phobius"/>
    </source>
</evidence>
<feature type="transmembrane region" description="Helical" evidence="6">
    <location>
        <begin position="381"/>
        <end position="401"/>
    </location>
</feature>
<dbReference type="Gene3D" id="1.20.1250.20">
    <property type="entry name" value="MFS general substrate transporter like domains"/>
    <property type="match status" value="1"/>
</dbReference>
<keyword evidence="9" id="KW-1185">Reference proteome</keyword>
<dbReference type="GO" id="GO:0005886">
    <property type="term" value="C:plasma membrane"/>
    <property type="evidence" value="ECO:0007669"/>
    <property type="project" value="TreeGrafter"/>
</dbReference>
<dbReference type="PROSITE" id="PS50850">
    <property type="entry name" value="MFS"/>
    <property type="match status" value="1"/>
</dbReference>
<feature type="transmembrane region" description="Helical" evidence="6">
    <location>
        <begin position="67"/>
        <end position="96"/>
    </location>
</feature>
<feature type="transmembrane region" description="Helical" evidence="6">
    <location>
        <begin position="108"/>
        <end position="127"/>
    </location>
</feature>
<evidence type="ECO:0000256" key="4">
    <source>
        <dbReference type="ARBA" id="ARBA00023136"/>
    </source>
</evidence>
<dbReference type="PANTHER" id="PTHR23502">
    <property type="entry name" value="MAJOR FACILITATOR SUPERFAMILY"/>
    <property type="match status" value="1"/>
</dbReference>
<evidence type="ECO:0000313" key="8">
    <source>
        <dbReference type="EMBL" id="KAJ9608409.1"/>
    </source>
</evidence>
<keyword evidence="4 6" id="KW-0472">Membrane</keyword>
<feature type="transmembrane region" description="Helical" evidence="6">
    <location>
        <begin position="519"/>
        <end position="539"/>
    </location>
</feature>
<dbReference type="SUPFAM" id="SSF103473">
    <property type="entry name" value="MFS general substrate transporter"/>
    <property type="match status" value="1"/>
</dbReference>
<evidence type="ECO:0000256" key="2">
    <source>
        <dbReference type="ARBA" id="ARBA00022692"/>
    </source>
</evidence>
<organism evidence="8 9">
    <name type="scientific">Cladophialophora chaetospira</name>
    <dbReference type="NCBI Taxonomy" id="386627"/>
    <lineage>
        <taxon>Eukaryota</taxon>
        <taxon>Fungi</taxon>
        <taxon>Dikarya</taxon>
        <taxon>Ascomycota</taxon>
        <taxon>Pezizomycotina</taxon>
        <taxon>Eurotiomycetes</taxon>
        <taxon>Chaetothyriomycetidae</taxon>
        <taxon>Chaetothyriales</taxon>
        <taxon>Herpotrichiellaceae</taxon>
        <taxon>Cladophialophora</taxon>
    </lineage>
</organism>
<dbReference type="PANTHER" id="PTHR23502:SF29">
    <property type="entry name" value="TRANSPORTER, PUTATIVE (AFU_ORTHOLOGUE AFUA_6G06680)-RELATED"/>
    <property type="match status" value="1"/>
</dbReference>
<keyword evidence="3 6" id="KW-1133">Transmembrane helix</keyword>
<proteinExistence type="predicted"/>
<reference evidence="8" key="1">
    <citation type="submission" date="2022-10" db="EMBL/GenBank/DDBJ databases">
        <title>Culturing micro-colonial fungi from biological soil crusts in the Mojave desert and describing Neophaeococcomyces mojavensis, and introducing the new genera and species Taxawa tesnikishii.</title>
        <authorList>
            <person name="Kurbessoian T."/>
            <person name="Stajich J.E."/>
        </authorList>
    </citation>
    <scope>NUCLEOTIDE SEQUENCE</scope>
    <source>
        <strain evidence="8">TK_41</strain>
    </source>
</reference>
<feature type="domain" description="Major facilitator superfamily (MFS) profile" evidence="7">
    <location>
        <begin position="68"/>
        <end position="569"/>
    </location>
</feature>
<feature type="region of interest" description="Disordered" evidence="5">
    <location>
        <begin position="29"/>
        <end position="54"/>
    </location>
</feature>
<dbReference type="GO" id="GO:0022857">
    <property type="term" value="F:transmembrane transporter activity"/>
    <property type="evidence" value="ECO:0007669"/>
    <property type="project" value="InterPro"/>
</dbReference>
<dbReference type="InterPro" id="IPR011701">
    <property type="entry name" value="MFS"/>
</dbReference>
<comment type="caution">
    <text evidence="8">The sequence shown here is derived from an EMBL/GenBank/DDBJ whole genome shotgun (WGS) entry which is preliminary data.</text>
</comment>
<dbReference type="InterPro" id="IPR020846">
    <property type="entry name" value="MFS_dom"/>
</dbReference>
<feature type="transmembrane region" description="Helical" evidence="6">
    <location>
        <begin position="221"/>
        <end position="243"/>
    </location>
</feature>
<protein>
    <recommendedName>
        <fullName evidence="7">Major facilitator superfamily (MFS) profile domain-containing protein</fullName>
    </recommendedName>
</protein>
<sequence>MGLGVLEANTTAHVPGTVLLDQAAAHSEQQTGRLKHGTGKDSNIVLAPQPSEDPNDPLNWSWAKKHLVMAVIFFGVIVIGVVPGPLLNAGIVAISLDLKRSPTDIAKVSGYCILATGAFGPFASAFGRKYGKRPMYIFSSLIGLVGVIVSEAAVGYNTLLAGRVLQGIGIAAYESLAVSSIGDIFFVHERGPRVAVIIFLLAAISNGISIIAGVITQHLGWHYNFHILLPFVALQTVAVILFCPETMYRRKAIYEIDTAGSEENLEKLAKVESAAAHHHEGHGESPNSADLEKTMTSTTQVSVQSIPPKKTWVQELRVYNGTFVDDPVWKMAIASVAILLNVGALYQVFMTGIIIAWYVAIAISSGVIFAIPPYLMSSAGIGYMSVGPFIGGVLGAAFSLMTAEPLVKSMTRRNKGIYEPEFALLPLSLGGVCSVAGLIGWGYAVDAHRSIYLVCFLWGLLLFGMTIIASFATQWALDAFRQNSTELFIMNMVFKNFFFYGLTNYVIDWYLTQGAVNMAGVMAGVTGFLCLCAIPMYVYGKKYRYYWHKHNLLQMLHLETDHTGAEGGA</sequence>
<name>A0AA38X7V0_9EURO</name>
<dbReference type="Pfam" id="PF07690">
    <property type="entry name" value="MFS_1"/>
    <property type="match status" value="1"/>
</dbReference>
<feature type="transmembrane region" description="Helical" evidence="6">
    <location>
        <begin position="134"/>
        <end position="156"/>
    </location>
</feature>
<keyword evidence="2 6" id="KW-0812">Transmembrane</keyword>
<feature type="transmembrane region" description="Helical" evidence="6">
    <location>
        <begin position="450"/>
        <end position="475"/>
    </location>
</feature>
<comment type="subcellular location">
    <subcellularLocation>
        <location evidence="1">Membrane</location>
        <topology evidence="1">Multi-pass membrane protein</topology>
    </subcellularLocation>
</comment>
<feature type="transmembrane region" description="Helical" evidence="6">
    <location>
        <begin position="194"/>
        <end position="215"/>
    </location>
</feature>
<feature type="transmembrane region" description="Helical" evidence="6">
    <location>
        <begin position="168"/>
        <end position="187"/>
    </location>
</feature>
<accession>A0AA38X7V0</accession>
<evidence type="ECO:0000256" key="3">
    <source>
        <dbReference type="ARBA" id="ARBA00022989"/>
    </source>
</evidence>
<dbReference type="AlphaFoldDB" id="A0AA38X7V0"/>
<evidence type="ECO:0000259" key="7">
    <source>
        <dbReference type="PROSITE" id="PS50850"/>
    </source>
</evidence>
<feature type="transmembrane region" description="Helical" evidence="6">
    <location>
        <begin position="422"/>
        <end position="444"/>
    </location>
</feature>
<evidence type="ECO:0000256" key="1">
    <source>
        <dbReference type="ARBA" id="ARBA00004141"/>
    </source>
</evidence>
<evidence type="ECO:0000256" key="5">
    <source>
        <dbReference type="SAM" id="MobiDB-lite"/>
    </source>
</evidence>
<evidence type="ECO:0000313" key="9">
    <source>
        <dbReference type="Proteomes" id="UP001172673"/>
    </source>
</evidence>
<dbReference type="InterPro" id="IPR036259">
    <property type="entry name" value="MFS_trans_sf"/>
</dbReference>